<feature type="compositionally biased region" description="Polar residues" evidence="1">
    <location>
        <begin position="191"/>
        <end position="204"/>
    </location>
</feature>
<keyword evidence="2" id="KW-1133">Transmembrane helix</keyword>
<gene>
    <name evidence="4" type="ORF">CALVIDRAFT_517511</name>
</gene>
<feature type="region of interest" description="Disordered" evidence="1">
    <location>
        <begin position="2504"/>
        <end position="2536"/>
    </location>
</feature>
<dbReference type="PANTHER" id="PTHR32085:SF3">
    <property type="entry name" value="PROTEIN CSF1"/>
    <property type="match status" value="1"/>
</dbReference>
<organism evidence="4 5">
    <name type="scientific">Calocera viscosa (strain TUFC12733)</name>
    <dbReference type="NCBI Taxonomy" id="1330018"/>
    <lineage>
        <taxon>Eukaryota</taxon>
        <taxon>Fungi</taxon>
        <taxon>Dikarya</taxon>
        <taxon>Basidiomycota</taxon>
        <taxon>Agaricomycotina</taxon>
        <taxon>Dacrymycetes</taxon>
        <taxon>Dacrymycetales</taxon>
        <taxon>Dacrymycetaceae</taxon>
        <taxon>Calocera</taxon>
    </lineage>
</organism>
<dbReference type="Proteomes" id="UP000076738">
    <property type="component" value="Unassembled WGS sequence"/>
</dbReference>
<keyword evidence="2" id="KW-0472">Membrane</keyword>
<dbReference type="STRING" id="1330018.A0A167K713"/>
<feature type="compositionally biased region" description="Basic and acidic residues" evidence="1">
    <location>
        <begin position="462"/>
        <end position="482"/>
    </location>
</feature>
<feature type="region of interest" description="Disordered" evidence="1">
    <location>
        <begin position="3250"/>
        <end position="3302"/>
    </location>
</feature>
<accession>A0A167K713</accession>
<evidence type="ECO:0000256" key="1">
    <source>
        <dbReference type="SAM" id="MobiDB-lite"/>
    </source>
</evidence>
<evidence type="ECO:0000313" key="4">
    <source>
        <dbReference type="EMBL" id="KZO94333.1"/>
    </source>
</evidence>
<evidence type="ECO:0000313" key="5">
    <source>
        <dbReference type="Proteomes" id="UP000076738"/>
    </source>
</evidence>
<dbReference type="PANTHER" id="PTHR32085">
    <property type="entry name" value="PROTEIN CSF1"/>
    <property type="match status" value="1"/>
</dbReference>
<sequence length="3381" mass="374982">MDNAFQRRTITIGDLDSFQLNWLLLVIAVVIVICVLFILFYWNRLLARVLSLLIRLRYWKSTNTWIECESVQVSLLSGRLFLKDFRYYSRNQAVRVLKCHITWRYWFWRTRDDVDDTRHGVGEDAPGTRRVQLPCRIFVYMEGVEWFMYNRTPAFDAIAERLQHAAAAQHAAGGASVPVSPIHLNGAGEKTSPTTPHPNGTGEKSSSLPMPAPVPASAPSAPTTSVLSRAPTVLQGAFARSTLLLRWLVRALPRLLPFPRLVPPLALRDLLPIDIHILTGAVTMGNDATPYLLIGTFRSGRGMWGVGPARSGLDVHRQELDARLFNVKVVSRTNPDWRGELVSEGLVSYSDALREPSIGAAPLHTPASLLFPAFAHIFAPLLKQKRKSPAPPASQHAAPIKVWKGLDRFRTEEERTRGEMRHEAEYAKVPGILEAREVGVGWYADVPGLVPEESLQRAGSRRTRDRDRDVTPAYDREQDKIGNGDVPPEWGIDLVFHDATATYGPWMDRQRSFLQSVFVPQNWADNHPTQRLKPGDARLATEMRIFVQLEGATTLRIPTRETSKDWKYDNVTAAAVAPGDADAEQRAYGWINVQCNGTSTVSYVLPAIVGPNGYDTTVEVNLANVGVTSSVNYAHFWQSQAARIALTMPTPLRWNAERTWAIDVEFTRPRIFLLRDHAFLIQDLIRDWNAVPTQDFAVFVPTRYELALRLREYELNLYANDFNVVSKPLSRDDNVFITASGPLLDIAVPIDSTRWRPQCSEVPFTLDIPDVSFRMSFPQWNTHGAFVTERTTHFGNSPVLKIGGSYTYYAGVHRDFIDCLKLNVTASGTVFKCFGWVVRHVMVLRDNYFGQFTSFTTLEEYQQRRAQGTVGDPVEAKYRPGKSNPFDVDVNIDVQDGLVLLPQEVHDFTAAVAINVPEFEVSIDVHETHMGLQIVVPPIRLLSVSSPDDWLTTRPPLNKADCVVLEGLNIACNRLFGPQPRTSTYLCLWEMSIGALRGCVPLAFASCMMASMQAISYTFSDVANSPDPTLDPSINTDVTFVKLVMAPSELLFQCGKSALQLRAAEGLMLDYTDLPRATHSRTVSLLASVSARALIPSDAHPDIWYETANVAMSMRGEFYFAPENWKQKAEAQTRFVMEQDAKTHRALFVYAPNQEGRAFNAWRQHGMFFLTYPRSLDEAGGAWTSARASSAYAFGASDASSSGSAEFVSVGGRTPGRAHAGLPTPTATYFDAQDVLERDETSTDESDNDDDSDSRSGGTSDHTASQTGHHRRENWPLGESGLHCILKPFRLKRDATSYVSALTPVEHWGRFPPLLPRNHWSKDELLQSVDGFHHDAPNTTICLDFEEPIDVLVTPHITQFIEDFYSTSSIAVCSSDREMDILMIDQLSMSGPSKTPTSTVLSIHLHSIALRTLQLGSVPNAKDHHYSKERSRRHEYYAIMHHVLTICDVSIGQSALLIAFGLDSALLKCNGRLGSPRLCLWRSTANDWAKSAADSASMLSRLSFPVEFSQVLEVASEGIQILAGVAATGLTSEFNFLLCNVSFLDSGVETALATITELSNTLRRVASVRDHALLRTQSRSRFLLWTVLQFAEDRNITTDPPFLNLTTFLVQFGRPGQRRSDNGWRILAHIRHCLRLMPATLRDHLNRSINSEITLSDSQTEVAMHREVVESLKKWRTWEIDLGSPSVQALLRALFPAVVQSGARSNSESPFDRLLLSSVFRTTVQQVRLSLVDAGLPEDTLVMLGPLSVTVMTCTQGYDALEAQLSDDSEEQSAVVTLHALRLYLDVHMDGIDMHLSPDLMTIFQRMLRLRRTFSHKTPTSTASTSVTTDTSRLRLPGNIKLAIVDVTTSVKVINLHAAAQKITFDFIVRRLVSASTVRLEGEEVDSSDMSLSTTIVTEEVVFRARSPQGSHKSSSNHRSMAWVSLAKPSASIGFIRPKDNDTPSARIALAFKRIGLSVPHSAIRLYRFVEDWRAEYIPTYHSMIRGIIAELENDDTSEVPTQDTKVWFDLSRMKLYGQAAVDTIAVNLRVLPSTWFSWEYHGTFVFTKTVKGLEPAFGLSGGLDYGVRLESQTIRLVQANASFNEGLPTSAPLITLELPSFDFSGNYSRSIIQSLAVVGYFSIKLTAQVMDDVLVIPTKFSKDVNEILDVISESRKKQARKERSPTSPTRRETLGREPLLYSVRFMMQGFEVGVEAPSSTQFVQATKLEGYVTNRTLRGLRWNVSLTDLMLSLAHTNLTTTPQDSTKNRYRSAYMTIDLEASNSPPKAAFGKNDPGTDSVVVIVQKIHAVMQAAAIGELGDLLDHYQGEMLIRKEQRAEEIETIKAQTQRVLQTFETQDRIQAAQPTASWFFTRFIYISVSRIGVSFPLTLDAIGVPSIDSEGSAPLPVSPAFLFSITAVTFMSEPNNTGSAALQDMSFQFVPRFDQSDESHFEARAHVTRNTIRFPDMKVDIRTVISTRARRVRLLASMTGFDLDLDPTIAPYVFSLIDVYQQGKERFQRLAQPGRSPDSPLVPKGQMPLPKPERSATSGPAPAADVKASFEFKTARVRLFPPSADGAGPITKAKRVATLRHKGLGIKGLPSFSSETLDAETFVLPGLTAWCEYAGPVLLLHQDSTETQPALLLLSAIVHPSRNTLKPGLLPFITELAHNIENRLQRLAVPSNSPAVAMAPPLIPRETPTAGSEAFNSSGIASMQINFSLRIDQSTLEMTCQPHVNVAASVTWESGGFLITVSPGAKEVSFVASIAGISGGLRHGYLSENCVHVSAQDLAVSLAFKPVRTAAGTTANVVSLVVNTQISGSLRFARLQDLLCFKAVWLDSIPVIEASRPSDLQTPEEKTVVAETSAAGRPLITCILLQVRSMQFEADLGQSITRLDLGVDTCTFRSRLAPDNSEVSLEIGTIDLKADRTLSGYAHIQGVSFETTLRQKAFAASHKDPRMLDLRIRLGEMEIGLSTDSKKILQYHSNPIHVQVCDDWSLMKDNQSAVSASQEVQLNFSVKAETLEAVGTILTLPRLIALYNRLQALLATQREGAARESEAFRALRSARVDNPLSDVATAMLVSARSKFREEGDARTVIILQDMKLEAGRIRLAVFPRSTSDQDMVRFEARTVSAELSRNALEDGRYHRNLNMHLSSFAIARVQPKSLTTEEFVNITAVRWFALIKSASEATIFNGPPTRVYMESWEDPRTLRLDYEYDMTYSSLFDQSAEGTVFLALNYALLKWLGNLAQSFQEEMDKVLLRGSGDVTDLPISPTSPIRNEEPPPDTPLVLGAASPAVQSRPATPPPPLSGVSTTSADATLPSATPRRMTYHKLTPGNIELPQLTQLGDITPRSNQLTLVGLRLDAIPQWVHEGATLSLEVIMKGLLQLYSRQLRRIRSQQ</sequence>
<protein>
    <recommendedName>
        <fullName evidence="3">Csf1 N-terminal domain-containing protein</fullName>
    </recommendedName>
</protein>
<feature type="domain" description="Csf1 N-terminal" evidence="3">
    <location>
        <begin position="267"/>
        <end position="884"/>
    </location>
</feature>
<keyword evidence="2" id="KW-0812">Transmembrane</keyword>
<feature type="region of interest" description="Disordered" evidence="1">
    <location>
        <begin position="182"/>
        <end position="223"/>
    </location>
</feature>
<feature type="transmembrane region" description="Helical" evidence="2">
    <location>
        <begin position="20"/>
        <end position="42"/>
    </location>
</feature>
<name>A0A167K713_CALVF</name>
<feature type="compositionally biased region" description="Low complexity" evidence="1">
    <location>
        <begin position="1197"/>
        <end position="1212"/>
    </location>
</feature>
<dbReference type="InterPro" id="IPR029636">
    <property type="entry name" value="Csf1"/>
</dbReference>
<dbReference type="EMBL" id="KV417295">
    <property type="protein sequence ID" value="KZO94333.1"/>
    <property type="molecule type" value="Genomic_DNA"/>
</dbReference>
<dbReference type="Pfam" id="PF21678">
    <property type="entry name" value="Csf1_N"/>
    <property type="match status" value="1"/>
</dbReference>
<evidence type="ECO:0000256" key="2">
    <source>
        <dbReference type="SAM" id="Phobius"/>
    </source>
</evidence>
<reference evidence="4 5" key="1">
    <citation type="journal article" date="2016" name="Mol. Biol. Evol.">
        <title>Comparative Genomics of Early-Diverging Mushroom-Forming Fungi Provides Insights into the Origins of Lignocellulose Decay Capabilities.</title>
        <authorList>
            <person name="Nagy L.G."/>
            <person name="Riley R."/>
            <person name="Tritt A."/>
            <person name="Adam C."/>
            <person name="Daum C."/>
            <person name="Floudas D."/>
            <person name="Sun H."/>
            <person name="Yadav J.S."/>
            <person name="Pangilinan J."/>
            <person name="Larsson K.H."/>
            <person name="Matsuura K."/>
            <person name="Barry K."/>
            <person name="Labutti K."/>
            <person name="Kuo R."/>
            <person name="Ohm R.A."/>
            <person name="Bhattacharya S.S."/>
            <person name="Shirouzu T."/>
            <person name="Yoshinaga Y."/>
            <person name="Martin F.M."/>
            <person name="Grigoriev I.V."/>
            <person name="Hibbett D.S."/>
        </authorList>
    </citation>
    <scope>NUCLEOTIDE SEQUENCE [LARGE SCALE GENOMIC DNA]</scope>
    <source>
        <strain evidence="4 5">TUFC12733</strain>
    </source>
</reference>
<dbReference type="GO" id="GO:0006113">
    <property type="term" value="P:fermentation"/>
    <property type="evidence" value="ECO:0007669"/>
    <property type="project" value="InterPro"/>
</dbReference>
<dbReference type="GO" id="GO:0016020">
    <property type="term" value="C:membrane"/>
    <property type="evidence" value="ECO:0007669"/>
    <property type="project" value="InterPro"/>
</dbReference>
<evidence type="ECO:0000259" key="3">
    <source>
        <dbReference type="Pfam" id="PF21678"/>
    </source>
</evidence>
<feature type="region of interest" description="Disordered" evidence="1">
    <location>
        <begin position="1197"/>
        <end position="1275"/>
    </location>
</feature>
<keyword evidence="5" id="KW-1185">Reference proteome</keyword>
<dbReference type="OrthoDB" id="10051416at2759"/>
<feature type="compositionally biased region" description="Acidic residues" evidence="1">
    <location>
        <begin position="1242"/>
        <end position="1252"/>
    </location>
</feature>
<proteinExistence type="predicted"/>
<dbReference type="InterPro" id="IPR048636">
    <property type="entry name" value="Csf1_N"/>
</dbReference>
<feature type="region of interest" description="Disordered" evidence="1">
    <location>
        <begin position="454"/>
        <end position="483"/>
    </location>
</feature>